<evidence type="ECO:0000313" key="2">
    <source>
        <dbReference type="Proteomes" id="UP000033188"/>
    </source>
</evidence>
<protein>
    <submittedName>
        <fullName evidence="1">Uncharacterized protein</fullName>
    </submittedName>
</protein>
<name>A0A061D5H4_BABBI</name>
<dbReference type="KEGG" id="bbig:BBBOND_0209410"/>
<dbReference type="VEuPathDB" id="PiroplasmaDB:BBBOND_0209410"/>
<evidence type="ECO:0000313" key="1">
    <source>
        <dbReference type="EMBL" id="CDR95788.1"/>
    </source>
</evidence>
<dbReference type="RefSeq" id="XP_012767974.1">
    <property type="nucleotide sequence ID" value="XM_012912520.1"/>
</dbReference>
<dbReference type="EMBL" id="LK391708">
    <property type="protein sequence ID" value="CDR95788.1"/>
    <property type="molecule type" value="Genomic_DNA"/>
</dbReference>
<proteinExistence type="predicted"/>
<keyword evidence="2" id="KW-1185">Reference proteome</keyword>
<dbReference type="Proteomes" id="UP000033188">
    <property type="component" value="Chromosome 2"/>
</dbReference>
<accession>A0A061D5H4</accession>
<reference evidence="2" key="1">
    <citation type="submission" date="2014-06" db="EMBL/GenBank/DDBJ databases">
        <authorList>
            <person name="Aslett M."/>
            <person name="De Silva N."/>
        </authorList>
    </citation>
    <scope>NUCLEOTIDE SEQUENCE [LARGE SCALE GENOMIC DNA]</scope>
    <source>
        <strain evidence="2">Bond</strain>
    </source>
</reference>
<organism evidence="1 2">
    <name type="scientific">Babesia bigemina</name>
    <dbReference type="NCBI Taxonomy" id="5866"/>
    <lineage>
        <taxon>Eukaryota</taxon>
        <taxon>Sar</taxon>
        <taxon>Alveolata</taxon>
        <taxon>Apicomplexa</taxon>
        <taxon>Aconoidasida</taxon>
        <taxon>Piroplasmida</taxon>
        <taxon>Babesiidae</taxon>
        <taxon>Babesia</taxon>
    </lineage>
</organism>
<dbReference type="AlphaFoldDB" id="A0A061D5H4"/>
<dbReference type="GeneID" id="24564329"/>
<gene>
    <name evidence="1" type="ORF">BBBOND_0209410</name>
</gene>
<sequence length="80" mass="9028">MAYATRAMLSGRNMTSRDRMIGIMKLPRGVTGRMGEYTRGQRYFIPSKSLIRPPKGIPKLLKTFFTVHSVGVICLPRSLI</sequence>